<reference evidence="2" key="1">
    <citation type="submission" date="2021-12" db="EMBL/GenBank/DDBJ databases">
        <authorList>
            <person name="Rodrigo-Torres L."/>
            <person name="Arahal R. D."/>
            <person name="Lucena T."/>
        </authorList>
    </citation>
    <scope>NUCLEOTIDE SEQUENCE</scope>
    <source>
        <strain evidence="2">CECT 8267</strain>
    </source>
</reference>
<sequence>MAAGKILVAKHQGAYMIKLTGDVRVTWCAAFDEYLQAMLADSAFESILVDLSAAEGIDSTTLGMLAKLSIKAQQEFDYLPTIYSPDASITRLLESMSFDKVFKILSQIDEVTMAETGLTLCDCSEADMREKVIEAHRVLMGLSDENRVKFEQLVSTLEASIHSEH</sequence>
<accession>A0ABN8EFT8</accession>
<dbReference type="InterPro" id="IPR036513">
    <property type="entry name" value="STAS_dom_sf"/>
</dbReference>
<name>A0ABN8EFT8_9GAMM</name>
<evidence type="ECO:0000313" key="3">
    <source>
        <dbReference type="Proteomes" id="UP000838100"/>
    </source>
</evidence>
<dbReference type="PROSITE" id="PS50801">
    <property type="entry name" value="STAS"/>
    <property type="match status" value="1"/>
</dbReference>
<protein>
    <recommendedName>
        <fullName evidence="1">STAS domain-containing protein</fullName>
    </recommendedName>
</protein>
<dbReference type="InterPro" id="IPR014557">
    <property type="entry name" value="UCP029548_STAS-type"/>
</dbReference>
<evidence type="ECO:0000313" key="2">
    <source>
        <dbReference type="EMBL" id="CAH0990518.1"/>
    </source>
</evidence>
<dbReference type="SUPFAM" id="SSF52091">
    <property type="entry name" value="SpoIIaa-like"/>
    <property type="match status" value="1"/>
</dbReference>
<dbReference type="PANTHER" id="PTHR33495:SF2">
    <property type="entry name" value="ANTI-SIGMA FACTOR ANTAGONIST TM_1081-RELATED"/>
    <property type="match status" value="1"/>
</dbReference>
<proteinExistence type="predicted"/>
<dbReference type="EMBL" id="CAKLPX010000001">
    <property type="protein sequence ID" value="CAH0990518.1"/>
    <property type="molecule type" value="Genomic_DNA"/>
</dbReference>
<comment type="caution">
    <text evidence="2">The sequence shown here is derived from an EMBL/GenBank/DDBJ whole genome shotgun (WGS) entry which is preliminary data.</text>
</comment>
<dbReference type="RefSeq" id="WP_354001878.1">
    <property type="nucleotide sequence ID" value="NZ_CAKLPX010000001.1"/>
</dbReference>
<evidence type="ECO:0000259" key="1">
    <source>
        <dbReference type="PROSITE" id="PS50801"/>
    </source>
</evidence>
<feature type="domain" description="STAS" evidence="1">
    <location>
        <begin position="4"/>
        <end position="115"/>
    </location>
</feature>
<dbReference type="InterPro" id="IPR002645">
    <property type="entry name" value="STAS_dom"/>
</dbReference>
<dbReference type="PANTHER" id="PTHR33495">
    <property type="entry name" value="ANTI-SIGMA FACTOR ANTAGONIST TM_1081-RELATED-RELATED"/>
    <property type="match status" value="1"/>
</dbReference>
<dbReference type="Gene3D" id="3.30.750.24">
    <property type="entry name" value="STAS domain"/>
    <property type="match status" value="1"/>
</dbReference>
<dbReference type="Proteomes" id="UP000838100">
    <property type="component" value="Unassembled WGS sequence"/>
</dbReference>
<organism evidence="2 3">
    <name type="scientific">Sinobacterium norvegicum</name>
    <dbReference type="NCBI Taxonomy" id="1641715"/>
    <lineage>
        <taxon>Bacteria</taxon>
        <taxon>Pseudomonadati</taxon>
        <taxon>Pseudomonadota</taxon>
        <taxon>Gammaproteobacteria</taxon>
        <taxon>Cellvibrionales</taxon>
        <taxon>Spongiibacteraceae</taxon>
        <taxon>Sinobacterium</taxon>
    </lineage>
</organism>
<dbReference type="CDD" id="cd07043">
    <property type="entry name" value="STAS_anti-anti-sigma_factors"/>
    <property type="match status" value="1"/>
</dbReference>
<gene>
    <name evidence="2" type="ORF">SIN8267_00610</name>
</gene>
<dbReference type="PIRSF" id="PIRSF029548">
    <property type="entry name" value="UCP029548"/>
    <property type="match status" value="1"/>
</dbReference>
<dbReference type="Pfam" id="PF01740">
    <property type="entry name" value="STAS"/>
    <property type="match status" value="1"/>
</dbReference>
<keyword evidence="3" id="KW-1185">Reference proteome</keyword>